<dbReference type="GO" id="GO:0005886">
    <property type="term" value="C:plasma membrane"/>
    <property type="evidence" value="ECO:0007669"/>
    <property type="project" value="TreeGrafter"/>
</dbReference>
<comment type="caution">
    <text evidence="5">The sequence shown here is derived from an EMBL/GenBank/DDBJ whole genome shotgun (WGS) entry which is preliminary data.</text>
</comment>
<dbReference type="RefSeq" id="WP_154571778.1">
    <property type="nucleotide sequence ID" value="NZ_VUNB01000001.1"/>
</dbReference>
<dbReference type="PANTHER" id="PTHR30258:SF2">
    <property type="entry name" value="COMG OPERON PROTEIN 1"/>
    <property type="match status" value="1"/>
</dbReference>
<dbReference type="Gene3D" id="3.30.450.90">
    <property type="match status" value="1"/>
</dbReference>
<comment type="similarity">
    <text evidence="1">Belongs to the GSP E family.</text>
</comment>
<evidence type="ECO:0000259" key="4">
    <source>
        <dbReference type="SMART" id="SM00382"/>
    </source>
</evidence>
<protein>
    <submittedName>
        <fullName evidence="5">Type II/IV secretion system protein</fullName>
    </submittedName>
</protein>
<dbReference type="InterPro" id="IPR037257">
    <property type="entry name" value="T2SS_E_N_sf"/>
</dbReference>
<dbReference type="Pfam" id="PF00437">
    <property type="entry name" value="T2SSE"/>
    <property type="match status" value="1"/>
</dbReference>
<gene>
    <name evidence="5" type="ORF">FYJ66_01635</name>
</gene>
<evidence type="ECO:0000256" key="3">
    <source>
        <dbReference type="ARBA" id="ARBA00022840"/>
    </source>
</evidence>
<dbReference type="GO" id="GO:0005524">
    <property type="term" value="F:ATP binding"/>
    <property type="evidence" value="ECO:0007669"/>
    <property type="project" value="UniProtKB-KW"/>
</dbReference>
<dbReference type="Pfam" id="PF05157">
    <property type="entry name" value="MshEN"/>
    <property type="match status" value="1"/>
</dbReference>
<organism evidence="5">
    <name type="scientific">Baileyella intestinalis</name>
    <dbReference type="NCBI Taxonomy" id="2606709"/>
    <lineage>
        <taxon>Bacteria</taxon>
        <taxon>Bacillati</taxon>
        <taxon>Bacillota</taxon>
        <taxon>Clostridia</taxon>
        <taxon>Peptostreptococcales</taxon>
        <taxon>Anaerovoracaceae</taxon>
        <taxon>Baileyella</taxon>
    </lineage>
</organism>
<dbReference type="InterPro" id="IPR003593">
    <property type="entry name" value="AAA+_ATPase"/>
</dbReference>
<dbReference type="Gene3D" id="3.40.50.300">
    <property type="entry name" value="P-loop containing nucleotide triphosphate hydrolases"/>
    <property type="match status" value="1"/>
</dbReference>
<keyword evidence="2" id="KW-0547">Nucleotide-binding</keyword>
<dbReference type="PANTHER" id="PTHR30258">
    <property type="entry name" value="TYPE II SECRETION SYSTEM PROTEIN GSPE-RELATED"/>
    <property type="match status" value="1"/>
</dbReference>
<dbReference type="CDD" id="cd01129">
    <property type="entry name" value="PulE-GspE-like"/>
    <property type="match status" value="1"/>
</dbReference>
<evidence type="ECO:0000256" key="1">
    <source>
        <dbReference type="ARBA" id="ARBA00006611"/>
    </source>
</evidence>
<dbReference type="SUPFAM" id="SSF52540">
    <property type="entry name" value="P-loop containing nucleoside triphosphate hydrolases"/>
    <property type="match status" value="1"/>
</dbReference>
<sequence>MAGNKYKRLGDMLVADKAITEDQLMEALALQKKSHDRLGKVLIDNNIISEGQLIDTLSRQLGIDYIDLSSADIDPSVVKYVPRSVARKYSVVPVKVVRDVLYLAMADPLNFPAIEEVRRTSKLRIVQMIASTRGVEHAISTLYGNEGAAEAISQMRAEAGLWSEGADQTNEEEGNRAAAPAIRLVNSIIERGVNENASDIHFEPSVDDMHVRMRIDGRLHNIINIPKDIQDSVISRLKIMGRMNLVERRIPQDGRARIRFRGKSIDLRMSTLPTVSGEKVVIRLLSQDMGLLDRKGIGITPEESVKLDKIMASTSGVILIVGPTGSGKSSTMYTLLRELLDESVNLVTLEDPVEYTIQGATQVQINEATGLTFASGLRSVLRQDPDIICVGEIRDGETAEIAMRAAMTGHLVISTIHTEDAVSAVDRLKDMGVEPYLIAGGLRGVISQRLLRRVCPNCREEYVPDSAKIRLAGMDPGLNIRYYRGRGCEQCFHTGYRGRTGVFEILPVTADLRKAITRNEDKDRIRQLMDEAGFQSMNKSAETLVARGITTVEEVCRVLAITDQDF</sequence>
<dbReference type="InterPro" id="IPR007831">
    <property type="entry name" value="T2SS_GspE_N"/>
</dbReference>
<dbReference type="SMART" id="SM00382">
    <property type="entry name" value="AAA"/>
    <property type="match status" value="1"/>
</dbReference>
<accession>A0A6A8M4M3</accession>
<reference evidence="5" key="1">
    <citation type="submission" date="2019-09" db="EMBL/GenBank/DDBJ databases">
        <title>In-depth cultivation of the pig gut microbiome towards novel bacterial diversity and tailored functional studies.</title>
        <authorList>
            <person name="Wylensek D."/>
            <person name="Hitch T.C.A."/>
            <person name="Clavel T."/>
        </authorList>
    </citation>
    <scope>NUCLEOTIDE SEQUENCE</scope>
    <source>
        <strain evidence="5">RF-744-FAT-WT-3</strain>
    </source>
</reference>
<dbReference type="EMBL" id="VUNB01000001">
    <property type="protein sequence ID" value="MST68312.1"/>
    <property type="molecule type" value="Genomic_DNA"/>
</dbReference>
<feature type="domain" description="AAA+ ATPase" evidence="4">
    <location>
        <begin position="314"/>
        <end position="435"/>
    </location>
</feature>
<dbReference type="Gene3D" id="3.30.300.160">
    <property type="entry name" value="Type II secretion system, protein E, N-terminal domain"/>
    <property type="match status" value="1"/>
</dbReference>
<dbReference type="AlphaFoldDB" id="A0A6A8M4M3"/>
<evidence type="ECO:0000313" key="5">
    <source>
        <dbReference type="EMBL" id="MST68312.1"/>
    </source>
</evidence>
<proteinExistence type="inferred from homology"/>
<dbReference type="GO" id="GO:0016887">
    <property type="term" value="F:ATP hydrolysis activity"/>
    <property type="evidence" value="ECO:0007669"/>
    <property type="project" value="TreeGrafter"/>
</dbReference>
<name>A0A6A8M4M3_9FIRM</name>
<dbReference type="SUPFAM" id="SSF160246">
    <property type="entry name" value="EspE N-terminal domain-like"/>
    <property type="match status" value="1"/>
</dbReference>
<dbReference type="InterPro" id="IPR027417">
    <property type="entry name" value="P-loop_NTPase"/>
</dbReference>
<evidence type="ECO:0000256" key="2">
    <source>
        <dbReference type="ARBA" id="ARBA00022741"/>
    </source>
</evidence>
<keyword evidence="3" id="KW-0067">ATP-binding</keyword>
<dbReference type="InterPro" id="IPR001482">
    <property type="entry name" value="T2SS/T4SS_dom"/>
</dbReference>